<dbReference type="GO" id="GO:0016020">
    <property type="term" value="C:membrane"/>
    <property type="evidence" value="ECO:0007669"/>
    <property type="project" value="InterPro"/>
</dbReference>
<accession>A0AA85ABB0</accession>
<organism evidence="1 2">
    <name type="scientific">Schistosoma margrebowiei</name>
    <dbReference type="NCBI Taxonomy" id="48269"/>
    <lineage>
        <taxon>Eukaryota</taxon>
        <taxon>Metazoa</taxon>
        <taxon>Spiralia</taxon>
        <taxon>Lophotrochozoa</taxon>
        <taxon>Platyhelminthes</taxon>
        <taxon>Trematoda</taxon>
        <taxon>Digenea</taxon>
        <taxon>Strigeidida</taxon>
        <taxon>Schistosomatoidea</taxon>
        <taxon>Schistosomatidae</taxon>
        <taxon>Schistosoma</taxon>
    </lineage>
</organism>
<dbReference type="SUPFAM" id="SSF49313">
    <property type="entry name" value="Cadherin-like"/>
    <property type="match status" value="1"/>
</dbReference>
<evidence type="ECO:0000313" key="2">
    <source>
        <dbReference type="WBParaSite" id="SMRG1_74280.1"/>
    </source>
</evidence>
<dbReference type="Gene3D" id="2.60.40.60">
    <property type="entry name" value="Cadherins"/>
    <property type="match status" value="1"/>
</dbReference>
<dbReference type="GO" id="GO:0005509">
    <property type="term" value="F:calcium ion binding"/>
    <property type="evidence" value="ECO:0007669"/>
    <property type="project" value="InterPro"/>
</dbReference>
<sequence>MLTILVHRIPKFTQTVFTFETKFSKWINGSLIGRLSLSDENSSLASCGSVQFNIVPGSNYLPVAIDGTTGILKVIESDYATMKNNHIITFQVTVRNANTSLNISDDATVNILIDGKYSEEETESEITAVKRGFIVPPNTINVTFSRVYIQNNRNYCLFDTWFIDSVIVLPPGNNSLIMKFSGPSLNNVYYGYIQYLFAYYNGSNIANNYPVKFSNLTYLNNSSSSSGFTMTSQINVSSAPANDSNDFSIRMRFQVGLFPQMSIPPMGTNLTVRMEALLTPKITVDIPMRVSSNCPIQYDSVNFTKCPPQVEVGGVYGYSVDYFISRPIGDYVFTFTTDEVSTSIGHISLTLPTTFSTYPEGYKIDTQQFVGGNFALTTIGYVSVSNLQNPGVYDTTLPMMNRSVRLTVFIQIYKPSLASVKFEAKISPLGKNSTVNFCESQVKAFTGSNLLDKSNLTLKDTSIVNQVEKLQFFNVELSILPSTAAPYSIFIGNTGKLKMEPCSVDYLLTENNSTKNVDKTPVVTIEKVEPRNSQPTVNFSTIVEVRVKFVKDFVYMPITLQLQVNSNEANIIKQSIQTIGYLLNTVAPVSSVSSVKPNLATLQINSVYFNESCTDAQCDIAMRYWIIPIITKPLVITSTFTSGVSSFTKTLTITPRDNYSTVLSSSQVPGVDLTSIDSKTVKNQVIPNYLTSLKLTLSLKPNVWQSIYFQLYAPGAYQEYILVKPTMLSQSTSLPYVSSVSNSLENMVYISIDKAYYEGIATDQTTSAANQLTYYIPMFTANSVRPLVNFTYNLTVNSISIFGNFIFTTTTPAAFTTTLTNSWSLVSPSSADAYKQMCAGGPFEFTLSMCPVERRCSFFTYWINRIVNGIAALNVTKVAVYYSGLDVWLSTSFSLNLTSDRSYVRVDYGPSCLNNQNSYCVSLQNSTVRVPLMRNTLSLSVDIRLSDSKIVENGTGWPLQITGRFNAVTNISKISVYCIRTGSEKPSIQVVLSQLSSFTFSDYPDRDVVYLQTTVQMMNGTGLECERQSIIFYLSPEIKSISVVNQTGNIDNVTLKTPLNPVSKSVQFISYFDKTMSDMFRLISFRFSDVGPYVEQIIAYTNPLGILFGLGANGGGVIMSKDLGKTWISINSFMYQRTLNTSTEIITASVIPWISSTGSIDNTLSESFCKMRVANQWNVCINAIYANELLLADWTNTCPNIKPF</sequence>
<evidence type="ECO:0000313" key="1">
    <source>
        <dbReference type="Proteomes" id="UP000050790"/>
    </source>
</evidence>
<protein>
    <submittedName>
        <fullName evidence="2">Uncharacterized protein</fullName>
    </submittedName>
</protein>
<dbReference type="Proteomes" id="UP000050790">
    <property type="component" value="Unassembled WGS sequence"/>
</dbReference>
<dbReference type="CDD" id="cd11304">
    <property type="entry name" value="Cadherin_repeat"/>
    <property type="match status" value="1"/>
</dbReference>
<dbReference type="AlphaFoldDB" id="A0AA85ABB0"/>
<dbReference type="WBParaSite" id="SMRG1_74280.1">
    <property type="protein sequence ID" value="SMRG1_74280.1"/>
    <property type="gene ID" value="SMRG1_74280"/>
</dbReference>
<reference evidence="2" key="1">
    <citation type="submission" date="2023-11" db="UniProtKB">
        <authorList>
            <consortium name="WormBaseParasite"/>
        </authorList>
    </citation>
    <scope>IDENTIFICATION</scope>
</reference>
<proteinExistence type="predicted"/>
<dbReference type="InterPro" id="IPR015919">
    <property type="entry name" value="Cadherin-like_sf"/>
</dbReference>
<name>A0AA85ABB0_9TREM</name>